<feature type="region of interest" description="Disordered" evidence="2">
    <location>
        <begin position="500"/>
        <end position="591"/>
    </location>
</feature>
<accession>K8EXA4</accession>
<feature type="compositionally biased region" description="Basic residues" evidence="2">
    <location>
        <begin position="1169"/>
        <end position="1181"/>
    </location>
</feature>
<dbReference type="PANTHER" id="PTHR24114">
    <property type="entry name" value="LEUCINE RICH REPEAT FAMILY PROTEIN"/>
    <property type="match status" value="1"/>
</dbReference>
<dbReference type="KEGG" id="bpg:Bathy06g04180"/>
<dbReference type="Proteomes" id="UP000198341">
    <property type="component" value="Chromosome 6"/>
</dbReference>
<organism evidence="4 5">
    <name type="scientific">Bathycoccus prasinos</name>
    <dbReference type="NCBI Taxonomy" id="41875"/>
    <lineage>
        <taxon>Eukaryota</taxon>
        <taxon>Viridiplantae</taxon>
        <taxon>Chlorophyta</taxon>
        <taxon>Mamiellophyceae</taxon>
        <taxon>Mamiellales</taxon>
        <taxon>Bathycoccaceae</taxon>
        <taxon>Bathycoccus</taxon>
    </lineage>
</organism>
<proteinExistence type="predicted"/>
<feature type="compositionally biased region" description="Polar residues" evidence="2">
    <location>
        <begin position="507"/>
        <end position="520"/>
    </location>
</feature>
<feature type="compositionally biased region" description="Acidic residues" evidence="2">
    <location>
        <begin position="41"/>
        <end position="53"/>
    </location>
</feature>
<dbReference type="SMART" id="SM00368">
    <property type="entry name" value="LRR_RI"/>
    <property type="match status" value="6"/>
</dbReference>
<evidence type="ECO:0000256" key="2">
    <source>
        <dbReference type="SAM" id="MobiDB-lite"/>
    </source>
</evidence>
<feature type="compositionally biased region" description="Polar residues" evidence="2">
    <location>
        <begin position="1090"/>
        <end position="1108"/>
    </location>
</feature>
<feature type="region of interest" description="Disordered" evidence="2">
    <location>
        <begin position="1150"/>
        <end position="1203"/>
    </location>
</feature>
<feature type="region of interest" description="Disordered" evidence="2">
    <location>
        <begin position="149"/>
        <end position="168"/>
    </location>
</feature>
<dbReference type="EMBL" id="FO082273">
    <property type="protein sequence ID" value="CCO17100.1"/>
    <property type="molecule type" value="Genomic_DNA"/>
</dbReference>
<dbReference type="GeneID" id="19015399"/>
<evidence type="ECO:0000256" key="1">
    <source>
        <dbReference type="ARBA" id="ARBA00004430"/>
    </source>
</evidence>
<dbReference type="eggNOG" id="KOG4308">
    <property type="taxonomic scope" value="Eukaryota"/>
</dbReference>
<evidence type="ECO:0000313" key="4">
    <source>
        <dbReference type="EMBL" id="CCO17100.1"/>
    </source>
</evidence>
<comment type="subcellular location">
    <subcellularLocation>
        <location evidence="1">Cytoplasm</location>
        <location evidence="1">Cytoskeleton</location>
        <location evidence="1">Cilium axoneme</location>
    </subcellularLocation>
</comment>
<evidence type="ECO:0000313" key="5">
    <source>
        <dbReference type="Proteomes" id="UP000198341"/>
    </source>
</evidence>
<name>K8EXA4_9CHLO</name>
<reference evidence="4 5" key="1">
    <citation type="submission" date="2011-10" db="EMBL/GenBank/DDBJ databases">
        <authorList>
            <person name="Genoscope - CEA"/>
        </authorList>
    </citation>
    <scope>NUCLEOTIDE SEQUENCE [LARGE SCALE GENOMIC DNA]</scope>
    <source>
        <strain evidence="4 5">RCC 1105</strain>
    </source>
</reference>
<dbReference type="Pfam" id="PF13516">
    <property type="entry name" value="LRR_6"/>
    <property type="match status" value="3"/>
</dbReference>
<feature type="compositionally biased region" description="Low complexity" evidence="2">
    <location>
        <begin position="1155"/>
        <end position="1168"/>
    </location>
</feature>
<feature type="compositionally biased region" description="Basic and acidic residues" evidence="2">
    <location>
        <begin position="555"/>
        <end position="565"/>
    </location>
</feature>
<dbReference type="STRING" id="41875.K8EXA4"/>
<feature type="domain" description="EF-hand" evidence="3">
    <location>
        <begin position="1231"/>
        <end position="1266"/>
    </location>
</feature>
<protein>
    <recommendedName>
        <fullName evidence="3">EF-hand domain-containing protein</fullName>
    </recommendedName>
</protein>
<dbReference type="PROSITE" id="PS50222">
    <property type="entry name" value="EF_HAND_2"/>
    <property type="match status" value="1"/>
</dbReference>
<dbReference type="GO" id="GO:0005509">
    <property type="term" value="F:calcium ion binding"/>
    <property type="evidence" value="ECO:0007669"/>
    <property type="project" value="InterPro"/>
</dbReference>
<feature type="compositionally biased region" description="Low complexity" evidence="2">
    <location>
        <begin position="1185"/>
        <end position="1202"/>
    </location>
</feature>
<dbReference type="InterPro" id="IPR001611">
    <property type="entry name" value="Leu-rich_rpt"/>
</dbReference>
<feature type="region of interest" description="Disordered" evidence="2">
    <location>
        <begin position="1"/>
        <end position="136"/>
    </location>
</feature>
<dbReference type="PANTHER" id="PTHR24114:SF50">
    <property type="entry name" value="RNI-LIKE PROTEIN"/>
    <property type="match status" value="1"/>
</dbReference>
<keyword evidence="5" id="KW-1185">Reference proteome</keyword>
<feature type="region of interest" description="Disordered" evidence="2">
    <location>
        <begin position="1088"/>
        <end position="1116"/>
    </location>
</feature>
<sequence>MARERRQRALFLDGAKENEEEEKRGVLGKDEDQQRGGFSLSEEEEGKEEEEEKDQSLHRATVSAPRMGYESVQRRLVEWKKQQQRTTKGEEEEEEEGETIEIQKRKKEEEENEEAMKRRAQMMKEEEKRTRKQRKCSGYLEQMPWKSPRLTARSARRREKEEEDERRERCERKRLINAQNAAEIYAKRCNKMHARVSSRVLNALENEVNNETFDVSKEPLGDGGAVAVASAIQEGSAEHEALIFAKCQVGLRGFHAICESALQVSKRYSVLKVLDLSDSIGLHCAFEDGQNSCHSKPPAAVSLLLSVLYQLLERLKVLKLNGCKINSTLAKPIADALISPKCTVEILELSRNALGNRGAKKIGDALITNRTLKVLDVSLNAISSRGCVSIANGTRENSTLKELCMSWNAIGDIGGKALGEALASNRALRTLDISQCAIGEDATCAISKGLRKNTTLKVLKMDHTRCGETGGKKLMAMLTRNDCLTTLTLEGASFAGAKKVEEKGRQRQTQATVVNNSSAPKSSDRSKKQQQQKVNNQKKGRDTAEKKRKTSKATIETKKSTREDYENSDTALLSSSSSEEDEDEKDGNGDDYVSVIVDENEVYGHVLRTPRGSARNSNSNVTPVSEKLPLSELILPAWSTSGNSLARQTPIDEEDLLNLLQQLRSNRLSDFERVSRLQMVRSAYLFTSAQVARLTQTFFLPSSHRLAAAAACQPRLIDSENAIDVIYLNNGFGFRDYASANRKLEQLYGERNAQFRSQNPNGRYRFDLVIDADRALAQRMADIANEESSKQQFGGKCWRNVSVDDGPCVSESMCEKGTGIPKIFFSASSSSEKRRKRTKTLKLPERGTLAFDFSSVSAYFENDRRPDDDDYSMLKLIRDVSNVEAYLFDENGKNTENSKHKYKTDGELYAFNLRILRVNACTLWFTPSAAKNIILYFPKGAFRVEAIVALFGRIPLHLRDDFSREVFSLGQLSGVEQCVLGLRLGWRSVLGTRMEQLTFRCRLDCTCEEDLNVAKYLCEKASEANADAHCRVRNVLVNDRRLAKDPVQDASLWSVLTAESSTPLLEFDYFGEDEDVLNSLLERELAPVVQNGNTSARGREQSAPSTTGTKKESSFNLQLRKFSNKLNFTRACEVHRWRQNNLVKVDVERSKVAEKNSNSNNNNTTSANKKLKKKVKEKKKKPEIPSATSPPVSSPSLSSTTTGGNPYETFYASYFSSPSSSSFESNNNNNNNNNVLKHIFSSLDQDGGGTLSLYEFKKGATDVLGVKIDRKILEPYFPIRRSSEHQNNEQQKDTNTTNNKIDFRAFQEGVVEYDTFEKICSEWMEREEATRGVLNRKYNSFS</sequence>
<feature type="compositionally biased region" description="Basic and acidic residues" evidence="2">
    <location>
        <begin position="72"/>
        <end position="81"/>
    </location>
</feature>
<dbReference type="PROSITE" id="PS00018">
    <property type="entry name" value="EF_HAND_1"/>
    <property type="match status" value="1"/>
</dbReference>
<dbReference type="OrthoDB" id="537968at2759"/>
<dbReference type="InterPro" id="IPR032675">
    <property type="entry name" value="LRR_dom_sf"/>
</dbReference>
<dbReference type="SUPFAM" id="SSF52047">
    <property type="entry name" value="RNI-like"/>
    <property type="match status" value="1"/>
</dbReference>
<feature type="compositionally biased region" description="Basic and acidic residues" evidence="2">
    <location>
        <begin position="14"/>
        <end position="34"/>
    </location>
</feature>
<dbReference type="InterPro" id="IPR018247">
    <property type="entry name" value="EF_Hand_1_Ca_BS"/>
</dbReference>
<dbReference type="GO" id="GO:0005930">
    <property type="term" value="C:axoneme"/>
    <property type="evidence" value="ECO:0007669"/>
    <property type="project" value="UniProtKB-SubCell"/>
</dbReference>
<dbReference type="InterPro" id="IPR002048">
    <property type="entry name" value="EF_hand_dom"/>
</dbReference>
<feature type="compositionally biased region" description="Acidic residues" evidence="2">
    <location>
        <begin position="90"/>
        <end position="99"/>
    </location>
</feature>
<feature type="compositionally biased region" description="Basic and acidic residues" evidence="2">
    <location>
        <begin position="101"/>
        <end position="129"/>
    </location>
</feature>
<evidence type="ECO:0000259" key="3">
    <source>
        <dbReference type="PROSITE" id="PS50222"/>
    </source>
</evidence>
<dbReference type="RefSeq" id="XP_007512500.1">
    <property type="nucleotide sequence ID" value="XM_007512438.1"/>
</dbReference>
<dbReference type="InterPro" id="IPR052394">
    <property type="entry name" value="LRR-containing"/>
</dbReference>
<dbReference type="Gene3D" id="1.10.238.10">
    <property type="entry name" value="EF-hand"/>
    <property type="match status" value="1"/>
</dbReference>
<gene>
    <name evidence="4" type="ORF">Bathy06g04180</name>
</gene>
<feature type="compositionally biased region" description="Low complexity" evidence="2">
    <location>
        <begin position="568"/>
        <end position="577"/>
    </location>
</feature>
<dbReference type="Gene3D" id="3.80.10.10">
    <property type="entry name" value="Ribonuclease Inhibitor"/>
    <property type="match status" value="3"/>
</dbReference>